<dbReference type="GO" id="GO:0043596">
    <property type="term" value="C:nuclear replication fork"/>
    <property type="evidence" value="ECO:0007669"/>
    <property type="project" value="UniProtKB-ARBA"/>
</dbReference>
<keyword evidence="8 10" id="KW-0238">DNA-binding</keyword>
<evidence type="ECO:0000259" key="12">
    <source>
        <dbReference type="PROSITE" id="PS50051"/>
    </source>
</evidence>
<dbReference type="Proteomes" id="UP000192356">
    <property type="component" value="Unassembled WGS sequence"/>
</dbReference>
<dbReference type="EC" id="3.6.4.12" evidence="11"/>
<sequence>MNNTQIEKSFNNYLNSVEQVQRGIERVIDSNEETFYIDLEELREEDRDLFIQIQSDFRSKYAILSQIFSSYCEAKYDKKIELSFKNPTNVLKVRELKSEVLGSLVSFEGTVTRTTQVRPELVYGTFKCKDCSTIIRDVEQQFQFTEPAICPNISMCNNRKKFEIMPEECVFSNWQRIHVQENPNEIPKGSLPRHVDVIVRNELCEKINPGSHMVFTGTLIVIPDSSSLKMPATKSVGEYKGILDKEFKNKRSKSKELNYKMSFFCIAAELSVRKVTRTPIDIVTIQNTPDIYNKLSESLFPSIHSHQNIKNAILLMLVGGVQKDVGIRLRGDINILLVGDPGTAKSQFLKQTSSFLERSVYTSGKSSSAAGLTAAVTRDVESGEFTIEAGALMLSDLGVCCIDEFDKMTIKDQVSIHEAMEQQTLTIAKAGINATLNSRASILAAANPVKGRYDRKKTLKQNVNLSLPIMSRFDLYFVLIDKADVENDRMISKCILRNHQKYNEADELQDDFSYFSVEDVIHFIKEIKTRTPIINETASQELNIAYNKLRQESLVNKNNYSVTIRHLESLIRLSEALAKIHNSPEVNSAHINEAVRLLKSSFVEVRKSDIILSSNQENNLNVTIKQREYESITNSLIYLVKSNELSKDEIILKYLELVEDTIENVQMIDVIKKKVNQVVEFLITNEGVLYEVENVLFVHPNFDL</sequence>
<evidence type="ECO:0000313" key="14">
    <source>
        <dbReference type="Proteomes" id="UP000192356"/>
    </source>
</evidence>
<dbReference type="GO" id="GO:0016787">
    <property type="term" value="F:hydrolase activity"/>
    <property type="evidence" value="ECO:0007669"/>
    <property type="project" value="UniProtKB-KW"/>
</dbReference>
<keyword evidence="3 11" id="KW-0235">DNA replication</keyword>
<dbReference type="PRINTS" id="PR01662">
    <property type="entry name" value="MCMPROTEIN6"/>
</dbReference>
<dbReference type="Gene3D" id="3.40.50.300">
    <property type="entry name" value="P-loop containing nucleotide triphosphate hydrolases"/>
    <property type="match status" value="1"/>
</dbReference>
<reference evidence="13 14" key="1">
    <citation type="journal article" date="2017" name="Environ. Microbiol.">
        <title>Decay of the glycolytic pathway and adaptation to intranuclear parasitism within Enterocytozoonidae microsporidia.</title>
        <authorList>
            <person name="Wiredu Boakye D."/>
            <person name="Jaroenlak P."/>
            <person name="Prachumwat A."/>
            <person name="Williams T.A."/>
            <person name="Bateman K.S."/>
            <person name="Itsathitphaisarn O."/>
            <person name="Sritunyalucksana K."/>
            <person name="Paszkiewicz K.H."/>
            <person name="Moore K.A."/>
            <person name="Stentiford G.D."/>
            <person name="Williams B.A."/>
        </authorList>
    </citation>
    <scope>NUCLEOTIDE SEQUENCE [LARGE SCALE GENOMIC DNA]</scope>
    <source>
        <strain evidence="13 14">GB1</strain>
    </source>
</reference>
<keyword evidence="4 10" id="KW-0547">Nucleotide-binding</keyword>
<dbReference type="SUPFAM" id="SSF50249">
    <property type="entry name" value="Nucleic acid-binding proteins"/>
    <property type="match status" value="1"/>
</dbReference>
<evidence type="ECO:0000256" key="4">
    <source>
        <dbReference type="ARBA" id="ARBA00022741"/>
    </source>
</evidence>
<dbReference type="Gene3D" id="1.20.58.870">
    <property type="match status" value="1"/>
</dbReference>
<dbReference type="PRINTS" id="PR01657">
    <property type="entry name" value="MCMFAMILY"/>
</dbReference>
<dbReference type="FunFam" id="2.20.28.10:FF:000003">
    <property type="entry name" value="DNA helicase"/>
    <property type="match status" value="1"/>
</dbReference>
<dbReference type="InterPro" id="IPR031327">
    <property type="entry name" value="MCM"/>
</dbReference>
<keyword evidence="14" id="KW-1185">Reference proteome</keyword>
<dbReference type="PROSITE" id="PS00847">
    <property type="entry name" value="MCM_1"/>
    <property type="match status" value="1"/>
</dbReference>
<proteinExistence type="inferred from homology"/>
<keyword evidence="6 11" id="KW-0347">Helicase</keyword>
<dbReference type="GO" id="GO:0097373">
    <property type="term" value="C:MCM core complex"/>
    <property type="evidence" value="ECO:0007669"/>
    <property type="project" value="UniProtKB-ARBA"/>
</dbReference>
<feature type="domain" description="MCM C-terminal AAA(+) ATPase" evidence="12">
    <location>
        <begin position="291"/>
        <end position="495"/>
    </location>
</feature>
<dbReference type="Pfam" id="PF17207">
    <property type="entry name" value="MCM_OB"/>
    <property type="match status" value="1"/>
</dbReference>
<name>A0A1X0QCU1_9MICR</name>
<dbReference type="Pfam" id="PF00493">
    <property type="entry name" value="MCM"/>
    <property type="match status" value="1"/>
</dbReference>
<dbReference type="InterPro" id="IPR001208">
    <property type="entry name" value="MCM_dom"/>
</dbReference>
<keyword evidence="7 10" id="KW-0067">ATP-binding</keyword>
<dbReference type="Pfam" id="PF17855">
    <property type="entry name" value="MCM_lid"/>
    <property type="match status" value="1"/>
</dbReference>
<dbReference type="InterPro" id="IPR012340">
    <property type="entry name" value="NA-bd_OB-fold"/>
</dbReference>
<dbReference type="InterPro" id="IPR041562">
    <property type="entry name" value="MCM_lid"/>
</dbReference>
<evidence type="ECO:0000256" key="10">
    <source>
        <dbReference type="RuleBase" id="RU004070"/>
    </source>
</evidence>
<dbReference type="InterPro" id="IPR033762">
    <property type="entry name" value="MCM_OB"/>
</dbReference>
<dbReference type="SUPFAM" id="SSF52540">
    <property type="entry name" value="P-loop containing nucleoside triphosphate hydrolases"/>
    <property type="match status" value="1"/>
</dbReference>
<dbReference type="EMBL" id="LVKB01000016">
    <property type="protein sequence ID" value="ORD97611.1"/>
    <property type="molecule type" value="Genomic_DNA"/>
</dbReference>
<evidence type="ECO:0000313" key="13">
    <source>
        <dbReference type="EMBL" id="ORD97611.1"/>
    </source>
</evidence>
<dbReference type="GO" id="GO:0003697">
    <property type="term" value="F:single-stranded DNA binding"/>
    <property type="evidence" value="ECO:0007669"/>
    <property type="project" value="TreeGrafter"/>
</dbReference>
<comment type="subunit">
    <text evidence="11">Component of the MCM2-7 complex.</text>
</comment>
<dbReference type="PROSITE" id="PS50051">
    <property type="entry name" value="MCM_2"/>
    <property type="match status" value="1"/>
</dbReference>
<evidence type="ECO:0000256" key="7">
    <source>
        <dbReference type="ARBA" id="ARBA00022840"/>
    </source>
</evidence>
<evidence type="ECO:0000256" key="2">
    <source>
        <dbReference type="ARBA" id="ARBA00008010"/>
    </source>
</evidence>
<evidence type="ECO:0000256" key="1">
    <source>
        <dbReference type="ARBA" id="ARBA00004123"/>
    </source>
</evidence>
<comment type="similarity">
    <text evidence="2 10">Belongs to the MCM family.</text>
</comment>
<dbReference type="InterPro" id="IPR008049">
    <property type="entry name" value="MCM6"/>
</dbReference>
<dbReference type="GO" id="GO:0006270">
    <property type="term" value="P:DNA replication initiation"/>
    <property type="evidence" value="ECO:0007669"/>
    <property type="project" value="UniProtKB-UniRule"/>
</dbReference>
<dbReference type="Gene3D" id="2.40.50.140">
    <property type="entry name" value="Nucleic acid-binding proteins"/>
    <property type="match status" value="1"/>
</dbReference>
<keyword evidence="9" id="KW-0539">Nucleus</keyword>
<comment type="catalytic activity">
    <reaction evidence="11">
        <text>ATP + H2O = ADP + phosphate + H(+)</text>
        <dbReference type="Rhea" id="RHEA:13065"/>
        <dbReference type="ChEBI" id="CHEBI:15377"/>
        <dbReference type="ChEBI" id="CHEBI:15378"/>
        <dbReference type="ChEBI" id="CHEBI:30616"/>
        <dbReference type="ChEBI" id="CHEBI:43474"/>
        <dbReference type="ChEBI" id="CHEBI:456216"/>
        <dbReference type="EC" id="3.6.4.12"/>
    </reaction>
</comment>
<keyword evidence="11" id="KW-0131">Cell cycle</keyword>
<dbReference type="InterPro" id="IPR027417">
    <property type="entry name" value="P-loop_NTPase"/>
</dbReference>
<dbReference type="VEuPathDB" id="MicrosporidiaDB:HERIO_521"/>
<dbReference type="InterPro" id="IPR018525">
    <property type="entry name" value="MCM_CS"/>
</dbReference>
<dbReference type="VEuPathDB" id="MicrosporidiaDB:A0H76_488"/>
<dbReference type="VEuPathDB" id="MicrosporidiaDB:A0H76_636"/>
<evidence type="ECO:0000256" key="9">
    <source>
        <dbReference type="ARBA" id="ARBA00023242"/>
    </source>
</evidence>
<evidence type="ECO:0000256" key="6">
    <source>
        <dbReference type="ARBA" id="ARBA00022806"/>
    </source>
</evidence>
<protein>
    <recommendedName>
        <fullName evidence="11">DNA replication licensing factor MCM6</fullName>
        <ecNumber evidence="11">3.6.4.12</ecNumber>
    </recommendedName>
</protein>
<dbReference type="GO" id="GO:0031261">
    <property type="term" value="C:DNA replication preinitiation complex"/>
    <property type="evidence" value="ECO:0007669"/>
    <property type="project" value="UniProtKB-ARBA"/>
</dbReference>
<dbReference type="SMART" id="SM00350">
    <property type="entry name" value="MCM"/>
    <property type="match status" value="1"/>
</dbReference>
<comment type="function">
    <text evidence="11">Acts as component of the MCM2-7 complex (MCM complex) which is the replicative helicase essential for 'once per cell cycle' DNA replication initiation and elongation in eukaryotic cells. The active ATPase sites in the MCM2-7 ring are formed through the interaction surfaces of two neighboring subunits such that a critical structure of a conserved arginine finger motif is provided in trans relative to the ATP-binding site of the Walker A box of the adjacent subunit. The six ATPase active sites, however, are likely to contribute differentially to the complex helicase activity.</text>
</comment>
<dbReference type="GO" id="GO:0042555">
    <property type="term" value="C:MCM complex"/>
    <property type="evidence" value="ECO:0007669"/>
    <property type="project" value="UniProtKB-UniRule"/>
</dbReference>
<evidence type="ECO:0000256" key="8">
    <source>
        <dbReference type="ARBA" id="ARBA00023125"/>
    </source>
</evidence>
<evidence type="ECO:0000256" key="5">
    <source>
        <dbReference type="ARBA" id="ARBA00022801"/>
    </source>
</evidence>
<dbReference type="OrthoDB" id="1744952at2759"/>
<comment type="subcellular location">
    <subcellularLocation>
        <location evidence="1 11">Nucleus</location>
    </subcellularLocation>
</comment>
<dbReference type="GO" id="GO:1990518">
    <property type="term" value="F:single-stranded 3'-5' DNA helicase activity"/>
    <property type="evidence" value="ECO:0007669"/>
    <property type="project" value="TreeGrafter"/>
</dbReference>
<dbReference type="GO" id="GO:1902969">
    <property type="term" value="P:mitotic DNA replication"/>
    <property type="evidence" value="ECO:0007669"/>
    <property type="project" value="TreeGrafter"/>
</dbReference>
<comment type="caution">
    <text evidence="13">The sequence shown here is derived from an EMBL/GenBank/DDBJ whole genome shotgun (WGS) entry which is preliminary data.</text>
</comment>
<dbReference type="PANTHER" id="PTHR11630">
    <property type="entry name" value="DNA REPLICATION LICENSING FACTOR MCM FAMILY MEMBER"/>
    <property type="match status" value="1"/>
</dbReference>
<dbReference type="PANTHER" id="PTHR11630:SF43">
    <property type="entry name" value="DNA REPLICATION LICENSING FACTOR MCM6"/>
    <property type="match status" value="1"/>
</dbReference>
<dbReference type="Gene3D" id="2.20.28.10">
    <property type="match status" value="1"/>
</dbReference>
<evidence type="ECO:0000256" key="11">
    <source>
        <dbReference type="RuleBase" id="RU368064"/>
    </source>
</evidence>
<dbReference type="GO" id="GO:0005524">
    <property type="term" value="F:ATP binding"/>
    <property type="evidence" value="ECO:0007669"/>
    <property type="project" value="UniProtKB-UniRule"/>
</dbReference>
<evidence type="ECO:0000256" key="3">
    <source>
        <dbReference type="ARBA" id="ARBA00022705"/>
    </source>
</evidence>
<accession>A0A1X0QCU1</accession>
<organism evidence="13 14">
    <name type="scientific">Hepatospora eriocheir</name>
    <dbReference type="NCBI Taxonomy" id="1081669"/>
    <lineage>
        <taxon>Eukaryota</taxon>
        <taxon>Fungi</taxon>
        <taxon>Fungi incertae sedis</taxon>
        <taxon>Microsporidia</taxon>
        <taxon>Hepatosporidae</taxon>
        <taxon>Hepatospora</taxon>
    </lineage>
</organism>
<dbReference type="AlphaFoldDB" id="A0A1X0QCU1"/>
<dbReference type="GO" id="GO:0005656">
    <property type="term" value="C:nuclear pre-replicative complex"/>
    <property type="evidence" value="ECO:0007669"/>
    <property type="project" value="UniProtKB-ARBA"/>
</dbReference>
<keyword evidence="5 11" id="KW-0378">Hydrolase</keyword>
<gene>
    <name evidence="13" type="primary">MCM6</name>
    <name evidence="13" type="ORF">HERIO_521</name>
</gene>
<dbReference type="GO" id="GO:0000727">
    <property type="term" value="P:double-strand break repair via break-induced replication"/>
    <property type="evidence" value="ECO:0007669"/>
    <property type="project" value="TreeGrafter"/>
</dbReference>
<dbReference type="GO" id="GO:0006279">
    <property type="term" value="P:premeiotic DNA replication"/>
    <property type="evidence" value="ECO:0007669"/>
    <property type="project" value="UniProtKB-ARBA"/>
</dbReference>